<evidence type="ECO:0000256" key="3">
    <source>
        <dbReference type="ARBA" id="ARBA00022475"/>
    </source>
</evidence>
<keyword evidence="6 9" id="KW-1133">Transmembrane helix</keyword>
<keyword evidence="7 9" id="KW-0472">Membrane</keyword>
<keyword evidence="5 9" id="KW-0812">Transmembrane</keyword>
<evidence type="ECO:0000256" key="2">
    <source>
        <dbReference type="ARBA" id="ARBA00022448"/>
    </source>
</evidence>
<name>A0A068SVV3_NEOGA</name>
<comment type="subunit">
    <text evidence="9">The complex comprises the extracytoplasmic solute receptor protein and the two transmembrane proteins.</text>
</comment>
<evidence type="ECO:0000256" key="4">
    <source>
        <dbReference type="ARBA" id="ARBA00022519"/>
    </source>
</evidence>
<evidence type="ECO:0000256" key="7">
    <source>
        <dbReference type="ARBA" id="ARBA00023136"/>
    </source>
</evidence>
<accession>A0A068SVV3</accession>
<feature type="domain" description="Tripartite ATP-independent periplasmic transporters DctQ component" evidence="10">
    <location>
        <begin position="38"/>
        <end position="166"/>
    </location>
</feature>
<organism evidence="11 12">
    <name type="scientific">Neorhizobium galegae bv. orientalis str. HAMBI 540</name>
    <dbReference type="NCBI Taxonomy" id="1028800"/>
    <lineage>
        <taxon>Bacteria</taxon>
        <taxon>Pseudomonadati</taxon>
        <taxon>Pseudomonadota</taxon>
        <taxon>Alphaproteobacteria</taxon>
        <taxon>Hyphomicrobiales</taxon>
        <taxon>Rhizobiaceae</taxon>
        <taxon>Rhizobium/Agrobacterium group</taxon>
        <taxon>Neorhizobium</taxon>
    </lineage>
</organism>
<dbReference type="InterPro" id="IPR007387">
    <property type="entry name" value="TRAP_DctQ"/>
</dbReference>
<dbReference type="HOGENOM" id="CLU_086356_2_3_5"/>
<keyword evidence="4 9" id="KW-0997">Cell inner membrane</keyword>
<evidence type="ECO:0000256" key="8">
    <source>
        <dbReference type="ARBA" id="ARBA00038436"/>
    </source>
</evidence>
<gene>
    <name evidence="11" type="ORF">RG540_CH42100</name>
</gene>
<feature type="transmembrane region" description="Helical" evidence="9">
    <location>
        <begin position="140"/>
        <end position="160"/>
    </location>
</feature>
<dbReference type="PANTHER" id="PTHR35011">
    <property type="entry name" value="2,3-DIKETO-L-GULONATE TRAP TRANSPORTER SMALL PERMEASE PROTEIN YIAM"/>
    <property type="match status" value="1"/>
</dbReference>
<dbReference type="AlphaFoldDB" id="A0A068SVV3"/>
<evidence type="ECO:0000256" key="5">
    <source>
        <dbReference type="ARBA" id="ARBA00022692"/>
    </source>
</evidence>
<keyword evidence="12" id="KW-1185">Reference proteome</keyword>
<proteinExistence type="inferred from homology"/>
<dbReference type="KEGG" id="ngg:RG540_CH42100"/>
<evidence type="ECO:0000259" key="10">
    <source>
        <dbReference type="Pfam" id="PF04290"/>
    </source>
</evidence>
<dbReference type="EMBL" id="HG938353">
    <property type="protein sequence ID" value="CDN50353.1"/>
    <property type="molecule type" value="Genomic_DNA"/>
</dbReference>
<dbReference type="GO" id="GO:0005886">
    <property type="term" value="C:plasma membrane"/>
    <property type="evidence" value="ECO:0007669"/>
    <property type="project" value="UniProtKB-SubCell"/>
</dbReference>
<dbReference type="RefSeq" id="WP_051909551.1">
    <property type="nucleotide sequence ID" value="NZ_HG938353.1"/>
</dbReference>
<feature type="transmembrane region" description="Helical" evidence="9">
    <location>
        <begin position="21"/>
        <end position="40"/>
    </location>
</feature>
<feature type="transmembrane region" description="Helical" evidence="9">
    <location>
        <begin position="60"/>
        <end position="78"/>
    </location>
</feature>
<reference evidence="12" key="1">
    <citation type="journal article" date="2014" name="BMC Genomics">
        <title>Genome sequencing of two Neorhizobium galegae strains reveals a noeT gene responsible for the unusual acetylation of the nodulation factors.</title>
        <authorList>
            <person name="Osterman J."/>
            <person name="Marsh J."/>
            <person name="Laine P.K."/>
            <person name="Zeng Z."/>
            <person name="Alatalo E."/>
            <person name="Sullivan J.T."/>
            <person name="Young J.P."/>
            <person name="Thomas-Oates J."/>
            <person name="Paulin L."/>
            <person name="Lindstrom K."/>
        </authorList>
    </citation>
    <scope>NUCLEOTIDE SEQUENCE [LARGE SCALE GENOMIC DNA]</scope>
    <source>
        <strain evidence="12">HAMBI 540</strain>
    </source>
</reference>
<dbReference type="InterPro" id="IPR055348">
    <property type="entry name" value="DctQ"/>
</dbReference>
<evidence type="ECO:0000313" key="12">
    <source>
        <dbReference type="Proteomes" id="UP000028181"/>
    </source>
</evidence>
<evidence type="ECO:0000313" key="11">
    <source>
        <dbReference type="EMBL" id="CDN50353.1"/>
    </source>
</evidence>
<protein>
    <recommendedName>
        <fullName evidence="9">TRAP transporter small permease protein</fullName>
    </recommendedName>
</protein>
<dbReference type="eggNOG" id="COG3090">
    <property type="taxonomic scope" value="Bacteria"/>
</dbReference>
<keyword evidence="3" id="KW-1003">Cell membrane</keyword>
<feature type="transmembrane region" description="Helical" evidence="9">
    <location>
        <begin position="99"/>
        <end position="120"/>
    </location>
</feature>
<evidence type="ECO:0000256" key="6">
    <source>
        <dbReference type="ARBA" id="ARBA00022989"/>
    </source>
</evidence>
<evidence type="ECO:0000256" key="9">
    <source>
        <dbReference type="RuleBase" id="RU369079"/>
    </source>
</evidence>
<comment type="function">
    <text evidence="9">Part of the tripartite ATP-independent periplasmic (TRAP) transport system.</text>
</comment>
<dbReference type="GeneID" id="24259702"/>
<dbReference type="PANTHER" id="PTHR35011:SF10">
    <property type="entry name" value="TRAP TRANSPORTER SMALL PERMEASE PROTEIN"/>
    <property type="match status" value="1"/>
</dbReference>
<sequence length="194" mass="21354">MSSVDPRHSIFPDWLRKGLDGLYLFSGYLAGLFLVAIFLLMMALSAGRPLDIDVPAGDDFASWCMAASAFLGLAHTFRSGEMIRVGLLIERFKGPVRRVIEIVALAIGTIATLYFAWFAFDMTRTSYMFNDLSQGVIAVPLWMPQLGFCGGLIILAIAFVDELLHVLFGGSPRYEKPEPQTAEEVIERAIQSGA</sequence>
<dbReference type="Pfam" id="PF04290">
    <property type="entry name" value="DctQ"/>
    <property type="match status" value="1"/>
</dbReference>
<comment type="subcellular location">
    <subcellularLocation>
        <location evidence="1 9">Cell inner membrane</location>
        <topology evidence="1 9">Multi-pass membrane protein</topology>
    </subcellularLocation>
</comment>
<dbReference type="GO" id="GO:0015740">
    <property type="term" value="P:C4-dicarboxylate transport"/>
    <property type="evidence" value="ECO:0007669"/>
    <property type="project" value="TreeGrafter"/>
</dbReference>
<comment type="similarity">
    <text evidence="8 9">Belongs to the TRAP transporter small permease family.</text>
</comment>
<dbReference type="GO" id="GO:0022857">
    <property type="term" value="F:transmembrane transporter activity"/>
    <property type="evidence" value="ECO:0007669"/>
    <property type="project" value="UniProtKB-UniRule"/>
</dbReference>
<dbReference type="Proteomes" id="UP000028181">
    <property type="component" value="Chromosome I"/>
</dbReference>
<dbReference type="PATRIC" id="fig|1028800.3.peg.4265"/>
<dbReference type="OrthoDB" id="9797534at2"/>
<keyword evidence="2 9" id="KW-0813">Transport</keyword>
<evidence type="ECO:0000256" key="1">
    <source>
        <dbReference type="ARBA" id="ARBA00004429"/>
    </source>
</evidence>